<reference evidence="8" key="2">
    <citation type="journal article" date="2022" name="Microbiol. Resour. Announc.">
        <title>Whole-Genome Sequence of Entomortierella parvispora E1425, a Mucoromycotan Fungus Associated with Burkholderiaceae-Related Endosymbiotic Bacteria.</title>
        <authorList>
            <person name="Herlambang A."/>
            <person name="Guo Y."/>
            <person name="Takashima Y."/>
            <person name="Narisawa K."/>
            <person name="Ohta H."/>
            <person name="Nishizawa T."/>
        </authorList>
    </citation>
    <scope>NUCLEOTIDE SEQUENCE</scope>
    <source>
        <strain evidence="8">E1425</strain>
    </source>
</reference>
<keyword evidence="2" id="KW-0677">Repeat</keyword>
<feature type="domain" description="C2H2-type" evidence="7">
    <location>
        <begin position="365"/>
        <end position="392"/>
    </location>
</feature>
<feature type="region of interest" description="Disordered" evidence="6">
    <location>
        <begin position="399"/>
        <end position="559"/>
    </location>
</feature>
<feature type="compositionally biased region" description="Basic residues" evidence="6">
    <location>
        <begin position="706"/>
        <end position="717"/>
    </location>
</feature>
<proteinExistence type="predicted"/>
<keyword evidence="4" id="KW-0862">Zinc</keyword>
<feature type="compositionally biased region" description="Polar residues" evidence="6">
    <location>
        <begin position="28"/>
        <end position="43"/>
    </location>
</feature>
<dbReference type="GO" id="GO:0045944">
    <property type="term" value="P:positive regulation of transcription by RNA polymerase II"/>
    <property type="evidence" value="ECO:0007669"/>
    <property type="project" value="UniProtKB-ARBA"/>
</dbReference>
<keyword evidence="9" id="KW-1185">Reference proteome</keyword>
<feature type="compositionally biased region" description="Polar residues" evidence="6">
    <location>
        <begin position="110"/>
        <end position="119"/>
    </location>
</feature>
<dbReference type="PANTHER" id="PTHR19818:SF139">
    <property type="entry name" value="PAIR-RULE PROTEIN ODD-PAIRED"/>
    <property type="match status" value="1"/>
</dbReference>
<dbReference type="InterPro" id="IPR050329">
    <property type="entry name" value="GLI_C2H2-zinc-finger"/>
</dbReference>
<feature type="domain" description="C2H2-type" evidence="7">
    <location>
        <begin position="303"/>
        <end position="332"/>
    </location>
</feature>
<dbReference type="InterPro" id="IPR013087">
    <property type="entry name" value="Znf_C2H2_type"/>
</dbReference>
<feature type="compositionally biased region" description="Basic and acidic residues" evidence="6">
    <location>
        <begin position="528"/>
        <end position="539"/>
    </location>
</feature>
<feature type="region of interest" description="Disordered" evidence="6">
    <location>
        <begin position="254"/>
        <end position="300"/>
    </location>
</feature>
<feature type="compositionally biased region" description="Low complexity" evidence="6">
    <location>
        <begin position="399"/>
        <end position="426"/>
    </location>
</feature>
<feature type="compositionally biased region" description="Low complexity" evidence="6">
    <location>
        <begin position="9"/>
        <end position="23"/>
    </location>
</feature>
<evidence type="ECO:0000256" key="5">
    <source>
        <dbReference type="PROSITE-ProRule" id="PRU00042"/>
    </source>
</evidence>
<dbReference type="GO" id="GO:0008270">
    <property type="term" value="F:zinc ion binding"/>
    <property type="evidence" value="ECO:0007669"/>
    <property type="project" value="UniProtKB-KW"/>
</dbReference>
<dbReference type="GO" id="GO:0000981">
    <property type="term" value="F:DNA-binding transcription factor activity, RNA polymerase II-specific"/>
    <property type="evidence" value="ECO:0007669"/>
    <property type="project" value="TreeGrafter"/>
</dbReference>
<name>A0A9P3M0M2_9FUNG</name>
<dbReference type="EMBL" id="BQFW01000013">
    <property type="protein sequence ID" value="GJJ77347.1"/>
    <property type="molecule type" value="Genomic_DNA"/>
</dbReference>
<feature type="domain" description="C2H2-type" evidence="7">
    <location>
        <begin position="333"/>
        <end position="362"/>
    </location>
</feature>
<keyword evidence="3 5" id="KW-0863">Zinc-finger</keyword>
<organism evidence="8 9">
    <name type="scientific">Entomortierella parvispora</name>
    <dbReference type="NCBI Taxonomy" id="205924"/>
    <lineage>
        <taxon>Eukaryota</taxon>
        <taxon>Fungi</taxon>
        <taxon>Fungi incertae sedis</taxon>
        <taxon>Mucoromycota</taxon>
        <taxon>Mortierellomycotina</taxon>
        <taxon>Mortierellomycetes</taxon>
        <taxon>Mortierellales</taxon>
        <taxon>Mortierellaceae</taxon>
        <taxon>Entomortierella</taxon>
    </lineage>
</organism>
<feature type="compositionally biased region" description="Polar residues" evidence="6">
    <location>
        <begin position="228"/>
        <end position="242"/>
    </location>
</feature>
<dbReference type="PROSITE" id="PS00028">
    <property type="entry name" value="ZINC_FINGER_C2H2_1"/>
    <property type="match status" value="3"/>
</dbReference>
<keyword evidence="1" id="KW-0479">Metal-binding</keyword>
<reference evidence="8" key="1">
    <citation type="submission" date="2021-11" db="EMBL/GenBank/DDBJ databases">
        <authorList>
            <person name="Herlambang A."/>
            <person name="Guo Y."/>
            <person name="Takashima Y."/>
            <person name="Nishizawa T."/>
        </authorList>
    </citation>
    <scope>NUCLEOTIDE SEQUENCE</scope>
    <source>
        <strain evidence="8">E1425</strain>
    </source>
</reference>
<feature type="region of interest" description="Disordered" evidence="6">
    <location>
        <begin position="1"/>
        <end position="71"/>
    </location>
</feature>
<evidence type="ECO:0000256" key="6">
    <source>
        <dbReference type="SAM" id="MobiDB-lite"/>
    </source>
</evidence>
<feature type="region of interest" description="Disordered" evidence="6">
    <location>
        <begin position="595"/>
        <end position="728"/>
    </location>
</feature>
<feature type="region of interest" description="Disordered" evidence="6">
    <location>
        <begin position="110"/>
        <end position="139"/>
    </location>
</feature>
<protein>
    <recommendedName>
        <fullName evidence="7">C2H2-type domain-containing protein</fullName>
    </recommendedName>
</protein>
<evidence type="ECO:0000256" key="4">
    <source>
        <dbReference type="ARBA" id="ARBA00022833"/>
    </source>
</evidence>
<feature type="compositionally biased region" description="Polar residues" evidence="6">
    <location>
        <begin position="660"/>
        <end position="672"/>
    </location>
</feature>
<dbReference type="InterPro" id="IPR036236">
    <property type="entry name" value="Znf_C2H2_sf"/>
</dbReference>
<evidence type="ECO:0000256" key="2">
    <source>
        <dbReference type="ARBA" id="ARBA00022737"/>
    </source>
</evidence>
<feature type="compositionally biased region" description="Basic and acidic residues" evidence="6">
    <location>
        <begin position="719"/>
        <end position="728"/>
    </location>
</feature>
<dbReference type="SUPFAM" id="SSF57667">
    <property type="entry name" value="beta-beta-alpha zinc fingers"/>
    <property type="match status" value="2"/>
</dbReference>
<feature type="compositionally biased region" description="Low complexity" evidence="6">
    <location>
        <begin position="488"/>
        <end position="507"/>
    </location>
</feature>
<feature type="compositionally biased region" description="Basic and acidic residues" evidence="6">
    <location>
        <begin position="445"/>
        <end position="455"/>
    </location>
</feature>
<dbReference type="PROSITE" id="PS50157">
    <property type="entry name" value="ZINC_FINGER_C2H2_2"/>
    <property type="match status" value="3"/>
</dbReference>
<evidence type="ECO:0000313" key="8">
    <source>
        <dbReference type="EMBL" id="GJJ77347.1"/>
    </source>
</evidence>
<dbReference type="SMART" id="SM00355">
    <property type="entry name" value="ZnF_C2H2"/>
    <property type="match status" value="3"/>
</dbReference>
<feature type="compositionally biased region" description="Acidic residues" evidence="6">
    <location>
        <begin position="547"/>
        <end position="556"/>
    </location>
</feature>
<comment type="caution">
    <text evidence="8">The sequence shown here is derived from an EMBL/GenBank/DDBJ whole genome shotgun (WGS) entry which is preliminary data.</text>
</comment>
<feature type="compositionally biased region" description="Polar residues" evidence="6">
    <location>
        <begin position="427"/>
        <end position="436"/>
    </location>
</feature>
<sequence>MNLSQILNPPGGSSVPEEGPVPSRRQQRTSPSPCSSAVPSTSILRFDAPFHANSSNTTTLSAKDKSSNAPLSSILSGEVGHLSTLGITAVPSGPSRKHASSVSVCQLHDSTTAPGTAKSNGLLPGQKIKPNETNDGYSTSTFRANVRVNPAKEKSTLVITQSSLSTNNATAGVTSSGALLGPNPADTFALTANTAKKKMRQQAGDAASFQDSFQTGPIEPKKKASKKSGVSTNGADSEQQQQQRLEIRFVMSDKESQEKKHAKHEQPSAPQAPLDTQEDDALDQGVPESSPTPDFERNSDGKFRCSWPRCGKEFTVASRLTTHYRIHSGKPPYLCGYKGCEKAFHTSSSLSHHRVVHTDQGLRPYICRHNRCGATYTQLARLITHQRTTHSGMILFIPQETSSSSPSSSATVSATSSPAQQTSHSTLVPSSHSQEVSPAASPVESQEHGLHDPADRSPLSLSHGSNGHHRSLSSQQRDPSNGYPVEQAPAPGKGSSLSSSRPALSNGKRTVRSGHVALNEDQGTSPENLERGSRMDRTYQDNLTDNREEEEEEESDEMRLKKEAALTMTSLRAMVENPQGQGRSHVQERYAGYPGSTLQESHYGSHPRHDMNGYYPERYPTHEPSQPAHPPRSGLPMYSAPPSSLPGPNSNENWKYGPSVSISEFHTSSGVSRTGHEPQQEALPPHQRHQYYEHHTSTHKQQQQQHHQHHHPHHPHQRSSMEAHHPYP</sequence>
<feature type="compositionally biased region" description="Polar residues" evidence="6">
    <location>
        <begin position="52"/>
        <end position="71"/>
    </location>
</feature>
<dbReference type="OrthoDB" id="654211at2759"/>
<evidence type="ECO:0000259" key="7">
    <source>
        <dbReference type="PROSITE" id="PS50157"/>
    </source>
</evidence>
<dbReference type="Gene3D" id="3.30.160.60">
    <property type="entry name" value="Classic Zinc Finger"/>
    <property type="match status" value="3"/>
</dbReference>
<evidence type="ECO:0000256" key="3">
    <source>
        <dbReference type="ARBA" id="ARBA00022771"/>
    </source>
</evidence>
<dbReference type="GO" id="GO:0000978">
    <property type="term" value="F:RNA polymerase II cis-regulatory region sequence-specific DNA binding"/>
    <property type="evidence" value="ECO:0007669"/>
    <property type="project" value="TreeGrafter"/>
</dbReference>
<evidence type="ECO:0000256" key="1">
    <source>
        <dbReference type="ARBA" id="ARBA00022723"/>
    </source>
</evidence>
<accession>A0A9P3M0M2</accession>
<dbReference type="PANTHER" id="PTHR19818">
    <property type="entry name" value="ZINC FINGER PROTEIN ZIC AND GLI"/>
    <property type="match status" value="1"/>
</dbReference>
<gene>
    <name evidence="8" type="ORF">EMPS_09706</name>
</gene>
<dbReference type="GO" id="GO:0005634">
    <property type="term" value="C:nucleus"/>
    <property type="evidence" value="ECO:0007669"/>
    <property type="project" value="UniProtKB-ARBA"/>
</dbReference>
<dbReference type="Proteomes" id="UP000827284">
    <property type="component" value="Unassembled WGS sequence"/>
</dbReference>
<evidence type="ECO:0000313" key="9">
    <source>
        <dbReference type="Proteomes" id="UP000827284"/>
    </source>
</evidence>
<feature type="region of interest" description="Disordered" evidence="6">
    <location>
        <begin position="199"/>
        <end position="242"/>
    </location>
</feature>
<dbReference type="AlphaFoldDB" id="A0A9P3M0M2"/>